<proteinExistence type="predicted"/>
<dbReference type="EMBL" id="JAFIMR010000082">
    <property type="protein sequence ID" value="KAI1848794.1"/>
    <property type="molecule type" value="Genomic_DNA"/>
</dbReference>
<evidence type="ECO:0000313" key="2">
    <source>
        <dbReference type="Proteomes" id="UP000829685"/>
    </source>
</evidence>
<keyword evidence="2" id="KW-1185">Reference proteome</keyword>
<reference evidence="1" key="1">
    <citation type="submission" date="2021-03" db="EMBL/GenBank/DDBJ databases">
        <title>Revisited historic fungal species revealed as producer of novel bioactive compounds through whole genome sequencing and comparative genomics.</title>
        <authorList>
            <person name="Vignolle G.A."/>
            <person name="Hochenegger N."/>
            <person name="Mach R.L."/>
            <person name="Mach-Aigner A.R."/>
            <person name="Javad Rahimi M."/>
            <person name="Salim K.A."/>
            <person name="Chan C.M."/>
            <person name="Lim L.B.L."/>
            <person name="Cai F."/>
            <person name="Druzhinina I.S."/>
            <person name="U'Ren J.M."/>
            <person name="Derntl C."/>
        </authorList>
    </citation>
    <scope>NUCLEOTIDE SEQUENCE</scope>
    <source>
        <strain evidence="1">TUCIM 5799</strain>
    </source>
</reference>
<organism evidence="1 2">
    <name type="scientific">Neoarthrinium moseri</name>
    <dbReference type="NCBI Taxonomy" id="1658444"/>
    <lineage>
        <taxon>Eukaryota</taxon>
        <taxon>Fungi</taxon>
        <taxon>Dikarya</taxon>
        <taxon>Ascomycota</taxon>
        <taxon>Pezizomycotina</taxon>
        <taxon>Sordariomycetes</taxon>
        <taxon>Xylariomycetidae</taxon>
        <taxon>Amphisphaeriales</taxon>
        <taxon>Apiosporaceae</taxon>
        <taxon>Neoarthrinium</taxon>
    </lineage>
</organism>
<dbReference type="Proteomes" id="UP000829685">
    <property type="component" value="Unassembled WGS sequence"/>
</dbReference>
<sequence length="74" mass="8257">MARIGREGINWAAVHDRIDEDNRFKMSADEVAPTKQSPLSADLLSVLKNGEIKIEELSSLHLPVLTWSPRSSDN</sequence>
<name>A0A9P9W859_9PEZI</name>
<gene>
    <name evidence="1" type="ORF">JX265_013761</name>
</gene>
<protein>
    <submittedName>
        <fullName evidence="1">Uncharacterized protein</fullName>
    </submittedName>
</protein>
<accession>A0A9P9W859</accession>
<evidence type="ECO:0000313" key="1">
    <source>
        <dbReference type="EMBL" id="KAI1848794.1"/>
    </source>
</evidence>
<dbReference type="AlphaFoldDB" id="A0A9P9W859"/>
<comment type="caution">
    <text evidence="1">The sequence shown here is derived from an EMBL/GenBank/DDBJ whole genome shotgun (WGS) entry which is preliminary data.</text>
</comment>